<proteinExistence type="inferred from homology"/>
<evidence type="ECO:0000313" key="5">
    <source>
        <dbReference type="EMBL" id="MBB3982254.1"/>
    </source>
</evidence>
<dbReference type="Pfam" id="PF13561">
    <property type="entry name" value="adh_short_C2"/>
    <property type="match status" value="1"/>
</dbReference>
<evidence type="ECO:0000256" key="1">
    <source>
        <dbReference type="ARBA" id="ARBA00006484"/>
    </source>
</evidence>
<name>A0A7W6DGN9_9SPHN</name>
<dbReference type="PANTHER" id="PTHR43618:SF8">
    <property type="entry name" value="7ALPHA-HYDROXYSTEROID DEHYDROGENASE"/>
    <property type="match status" value="1"/>
</dbReference>
<evidence type="ECO:0000256" key="4">
    <source>
        <dbReference type="ARBA" id="ARBA00051383"/>
    </source>
</evidence>
<dbReference type="FunFam" id="3.40.50.720:FF:000084">
    <property type="entry name" value="Short-chain dehydrogenase reductase"/>
    <property type="match status" value="1"/>
</dbReference>
<comment type="catalytic activity">
    <reaction evidence="4">
        <text>2,5-dichlorocyclohexa-2,5-dien-1,4-diol + NAD(+) = 2,5-dichlorohydroquinone + NADH + H(+)</text>
        <dbReference type="Rhea" id="RHEA:15741"/>
        <dbReference type="ChEBI" id="CHEBI:15378"/>
        <dbReference type="ChEBI" id="CHEBI:27545"/>
        <dbReference type="ChEBI" id="CHEBI:28975"/>
        <dbReference type="ChEBI" id="CHEBI:57540"/>
        <dbReference type="ChEBI" id="CHEBI:57945"/>
    </reaction>
</comment>
<comment type="caution">
    <text evidence="5">The sequence shown here is derived from an EMBL/GenBank/DDBJ whole genome shotgun (WGS) entry which is preliminary data.</text>
</comment>
<dbReference type="InterPro" id="IPR036291">
    <property type="entry name" value="NAD(P)-bd_dom_sf"/>
</dbReference>
<evidence type="ECO:0000256" key="3">
    <source>
        <dbReference type="ARBA" id="ARBA00023002"/>
    </source>
</evidence>
<protein>
    <submittedName>
        <fullName evidence="5">NAD(P)-dependent dehydrogenase (Short-subunit alcohol dehydrogenase family)</fullName>
    </submittedName>
</protein>
<keyword evidence="2" id="KW-0521">NADP</keyword>
<dbReference type="PRINTS" id="PR00080">
    <property type="entry name" value="SDRFAMILY"/>
</dbReference>
<dbReference type="PANTHER" id="PTHR43618">
    <property type="entry name" value="7-ALPHA-HYDROXYSTEROID DEHYDROGENASE"/>
    <property type="match status" value="1"/>
</dbReference>
<dbReference type="PRINTS" id="PR00081">
    <property type="entry name" value="GDHRDH"/>
</dbReference>
<sequence>MSGLLSVEDKVALVTGGGSGIGRMIAQVLVAEGAKTYIVGRTRETLEATALELSAHGTCIALAGDLSSVDGAKAVAAAFAAQEPKLDLLVNNAGTMYDAPLDSFTEEGWDMVVDLNLKSVFFFTQALLPQLRAAASAPCHAAVVNIGSIGGLRIGPKENYSYQAAKAALHHMSGGLAKRLAAEHITVNAIAPGFFPSALTPVDKPEIVEMMSGMVPRKRIGTPDDIGGTVAFLASRAASFITGAVIPLEGGMAL</sequence>
<accession>A0A7W6DGN9</accession>
<dbReference type="RefSeq" id="WP_183955340.1">
    <property type="nucleotide sequence ID" value="NZ_JACIEB010000004.1"/>
</dbReference>
<comment type="similarity">
    <text evidence="1">Belongs to the short-chain dehydrogenases/reductases (SDR) family.</text>
</comment>
<gene>
    <name evidence="5" type="ORF">GGR44_001917</name>
</gene>
<evidence type="ECO:0000256" key="2">
    <source>
        <dbReference type="ARBA" id="ARBA00022857"/>
    </source>
</evidence>
<dbReference type="GO" id="GO:0016491">
    <property type="term" value="F:oxidoreductase activity"/>
    <property type="evidence" value="ECO:0007669"/>
    <property type="project" value="UniProtKB-KW"/>
</dbReference>
<dbReference type="AlphaFoldDB" id="A0A7W6DGN9"/>
<keyword evidence="6" id="KW-1185">Reference proteome</keyword>
<keyword evidence="3" id="KW-0560">Oxidoreductase</keyword>
<reference evidence="5 6" key="1">
    <citation type="submission" date="2020-08" db="EMBL/GenBank/DDBJ databases">
        <title>Genomic Encyclopedia of Type Strains, Phase IV (KMG-IV): sequencing the most valuable type-strain genomes for metagenomic binning, comparative biology and taxonomic classification.</title>
        <authorList>
            <person name="Goeker M."/>
        </authorList>
    </citation>
    <scope>NUCLEOTIDE SEQUENCE [LARGE SCALE GENOMIC DNA]</scope>
    <source>
        <strain evidence="5 6">DSM 29348</strain>
    </source>
</reference>
<dbReference type="InterPro" id="IPR002347">
    <property type="entry name" value="SDR_fam"/>
</dbReference>
<dbReference type="Proteomes" id="UP000552757">
    <property type="component" value="Unassembled WGS sequence"/>
</dbReference>
<dbReference type="SUPFAM" id="SSF51735">
    <property type="entry name" value="NAD(P)-binding Rossmann-fold domains"/>
    <property type="match status" value="1"/>
</dbReference>
<evidence type="ECO:0000313" key="6">
    <source>
        <dbReference type="Proteomes" id="UP000552757"/>
    </source>
</evidence>
<dbReference type="InterPro" id="IPR052178">
    <property type="entry name" value="Sec_Metab_Biosynth_SDR"/>
</dbReference>
<dbReference type="EMBL" id="JACIEB010000004">
    <property type="protein sequence ID" value="MBB3982254.1"/>
    <property type="molecule type" value="Genomic_DNA"/>
</dbReference>
<dbReference type="Gene3D" id="3.40.50.720">
    <property type="entry name" value="NAD(P)-binding Rossmann-like Domain"/>
    <property type="match status" value="1"/>
</dbReference>
<organism evidence="5 6">
    <name type="scientific">Sphingobium fontiphilum</name>
    <dbReference type="NCBI Taxonomy" id="944425"/>
    <lineage>
        <taxon>Bacteria</taxon>
        <taxon>Pseudomonadati</taxon>
        <taxon>Pseudomonadota</taxon>
        <taxon>Alphaproteobacteria</taxon>
        <taxon>Sphingomonadales</taxon>
        <taxon>Sphingomonadaceae</taxon>
        <taxon>Sphingobium</taxon>
    </lineage>
</organism>